<dbReference type="Pfam" id="PF01895">
    <property type="entry name" value="PhoU"/>
    <property type="match status" value="2"/>
</dbReference>
<dbReference type="STRING" id="80876.SAMN05421779_105272"/>
<accession>A0A1N7NPK4</accession>
<comment type="function">
    <text evidence="7 8">Plays a role in the regulation of phosphate uptake.</text>
</comment>
<comment type="subunit">
    <text evidence="3 8">Homodimer.</text>
</comment>
<keyword evidence="5 8" id="KW-0963">Cytoplasm</keyword>
<organism evidence="10 11">
    <name type="scientific">Insolitispirillum peregrinum</name>
    <dbReference type="NCBI Taxonomy" id="80876"/>
    <lineage>
        <taxon>Bacteria</taxon>
        <taxon>Pseudomonadati</taxon>
        <taxon>Pseudomonadota</taxon>
        <taxon>Alphaproteobacteria</taxon>
        <taxon>Rhodospirillales</taxon>
        <taxon>Novispirillaceae</taxon>
        <taxon>Insolitispirillum</taxon>
    </lineage>
</organism>
<feature type="domain" description="PhoU" evidence="9">
    <location>
        <begin position="128"/>
        <end position="210"/>
    </location>
</feature>
<evidence type="ECO:0000256" key="3">
    <source>
        <dbReference type="ARBA" id="ARBA00011738"/>
    </source>
</evidence>
<evidence type="ECO:0000256" key="4">
    <source>
        <dbReference type="ARBA" id="ARBA00022448"/>
    </source>
</evidence>
<keyword evidence="11" id="KW-1185">Reference proteome</keyword>
<sequence>MGAHDGHTVQSFEDELTQLTNVIVRMGGLAEAQMASAIHAITRRDSDLASRVIAGDSKVDEMEKEVHALTVRLLALRQPMADDLRSIVAALKISADIERIGDYAANVAKRAMVLNQLPQVTPVAGIPGMGRMVQQIINDVLDAYVERDVEKALAVWHRDEDVDAMHMALFRELLTYMMEDPRNITACTHLMFIAKNIERIGDHATNIAETIHFLVKGQSILLPRPKGASVDEMPMPETGA</sequence>
<dbReference type="GO" id="GO:0005737">
    <property type="term" value="C:cytoplasm"/>
    <property type="evidence" value="ECO:0007669"/>
    <property type="project" value="UniProtKB-SubCell"/>
</dbReference>
<evidence type="ECO:0000256" key="5">
    <source>
        <dbReference type="ARBA" id="ARBA00022490"/>
    </source>
</evidence>
<evidence type="ECO:0000256" key="8">
    <source>
        <dbReference type="PIRNR" id="PIRNR003107"/>
    </source>
</evidence>
<dbReference type="InterPro" id="IPR026022">
    <property type="entry name" value="PhoU_dom"/>
</dbReference>
<gene>
    <name evidence="10" type="ORF">SAMN05421779_105272</name>
</gene>
<dbReference type="Gene3D" id="1.20.58.220">
    <property type="entry name" value="Phosphate transport system protein phou homolog 2, domain 2"/>
    <property type="match status" value="1"/>
</dbReference>
<dbReference type="InterPro" id="IPR028366">
    <property type="entry name" value="PhoU"/>
</dbReference>
<protein>
    <recommendedName>
        <fullName evidence="8">Phosphate-specific transport system accessory protein PhoU</fullName>
    </recommendedName>
</protein>
<feature type="domain" description="PhoU" evidence="9">
    <location>
        <begin position="23"/>
        <end position="110"/>
    </location>
</feature>
<reference evidence="10 11" key="1">
    <citation type="submission" date="2017-01" db="EMBL/GenBank/DDBJ databases">
        <authorList>
            <person name="Mah S.A."/>
            <person name="Swanson W.J."/>
            <person name="Moy G.W."/>
            <person name="Vacquier V.D."/>
        </authorList>
    </citation>
    <scope>NUCLEOTIDE SEQUENCE [LARGE SCALE GENOMIC DNA]</scope>
    <source>
        <strain evidence="10 11">DSM 11589</strain>
    </source>
</reference>
<dbReference type="PANTHER" id="PTHR42930">
    <property type="entry name" value="PHOSPHATE-SPECIFIC TRANSPORT SYSTEM ACCESSORY PROTEIN PHOU"/>
    <property type="match status" value="1"/>
</dbReference>
<evidence type="ECO:0000256" key="2">
    <source>
        <dbReference type="ARBA" id="ARBA00008107"/>
    </source>
</evidence>
<dbReference type="GO" id="GO:0006817">
    <property type="term" value="P:phosphate ion transport"/>
    <property type="evidence" value="ECO:0007669"/>
    <property type="project" value="UniProtKB-KW"/>
</dbReference>
<evidence type="ECO:0000259" key="9">
    <source>
        <dbReference type="Pfam" id="PF01895"/>
    </source>
</evidence>
<evidence type="ECO:0000313" key="11">
    <source>
        <dbReference type="Proteomes" id="UP000185678"/>
    </source>
</evidence>
<keyword evidence="4 8" id="KW-0813">Transport</keyword>
<dbReference type="NCBIfam" id="TIGR02135">
    <property type="entry name" value="phoU_full"/>
    <property type="match status" value="1"/>
</dbReference>
<dbReference type="Proteomes" id="UP000185678">
    <property type="component" value="Unassembled WGS sequence"/>
</dbReference>
<proteinExistence type="inferred from homology"/>
<dbReference type="SUPFAM" id="SSF109755">
    <property type="entry name" value="PhoU-like"/>
    <property type="match status" value="1"/>
</dbReference>
<comment type="similarity">
    <text evidence="2 8">Belongs to the PhoU family.</text>
</comment>
<comment type="subcellular location">
    <subcellularLocation>
        <location evidence="1 8">Cytoplasm</location>
    </subcellularLocation>
</comment>
<evidence type="ECO:0000256" key="6">
    <source>
        <dbReference type="ARBA" id="ARBA00022592"/>
    </source>
</evidence>
<evidence type="ECO:0000256" key="7">
    <source>
        <dbReference type="ARBA" id="ARBA00056181"/>
    </source>
</evidence>
<dbReference type="PIRSF" id="PIRSF003107">
    <property type="entry name" value="PhoU"/>
    <property type="match status" value="1"/>
</dbReference>
<keyword evidence="6 8" id="KW-0592">Phosphate transport</keyword>
<dbReference type="GO" id="GO:0030643">
    <property type="term" value="P:intracellular phosphate ion homeostasis"/>
    <property type="evidence" value="ECO:0007669"/>
    <property type="project" value="InterPro"/>
</dbReference>
<dbReference type="PANTHER" id="PTHR42930:SF3">
    <property type="entry name" value="PHOSPHATE-SPECIFIC TRANSPORT SYSTEM ACCESSORY PROTEIN PHOU"/>
    <property type="match status" value="1"/>
</dbReference>
<dbReference type="EMBL" id="FTOA01000005">
    <property type="protein sequence ID" value="SIT00158.1"/>
    <property type="molecule type" value="Genomic_DNA"/>
</dbReference>
<evidence type="ECO:0000256" key="1">
    <source>
        <dbReference type="ARBA" id="ARBA00004496"/>
    </source>
</evidence>
<dbReference type="FunFam" id="1.20.58.220:FF:000004">
    <property type="entry name" value="Phosphate-specific transport system accessory protein PhoU"/>
    <property type="match status" value="1"/>
</dbReference>
<dbReference type="InterPro" id="IPR038078">
    <property type="entry name" value="PhoU-like_sf"/>
</dbReference>
<dbReference type="AlphaFoldDB" id="A0A1N7NPK4"/>
<evidence type="ECO:0000313" key="10">
    <source>
        <dbReference type="EMBL" id="SIT00158.1"/>
    </source>
</evidence>
<dbReference type="GO" id="GO:0045936">
    <property type="term" value="P:negative regulation of phosphate metabolic process"/>
    <property type="evidence" value="ECO:0007669"/>
    <property type="project" value="InterPro"/>
</dbReference>
<name>A0A1N7NPK4_9PROT</name>
<dbReference type="RefSeq" id="WP_076401178.1">
    <property type="nucleotide sequence ID" value="NZ_FTOA01000005.1"/>
</dbReference>